<evidence type="ECO:0000256" key="9">
    <source>
        <dbReference type="ARBA" id="ARBA00023065"/>
    </source>
</evidence>
<keyword evidence="3 14" id="KW-0813">Transport</keyword>
<dbReference type="Proteomes" id="UP000759103">
    <property type="component" value="Unassembled WGS sequence"/>
</dbReference>
<comment type="subcellular location">
    <subcellularLocation>
        <location evidence="1 14">Cell outer membrane</location>
        <topology evidence="1 14">Multi-pass membrane protein</topology>
    </subcellularLocation>
</comment>
<feature type="signal peptide" evidence="16">
    <location>
        <begin position="1"/>
        <end position="22"/>
    </location>
</feature>
<gene>
    <name evidence="19" type="ORF">KZ820_21315</name>
</gene>
<comment type="similarity">
    <text evidence="2 14 15">Belongs to the TonB-dependent receptor family.</text>
</comment>
<dbReference type="PANTHER" id="PTHR32552:SF68">
    <property type="entry name" value="FERRICHROME OUTER MEMBRANE TRANSPORTER_PHAGE RECEPTOR"/>
    <property type="match status" value="1"/>
</dbReference>
<dbReference type="InterPro" id="IPR037066">
    <property type="entry name" value="Plug_dom_sf"/>
</dbReference>
<dbReference type="CDD" id="cd01347">
    <property type="entry name" value="ligand_gated_channel"/>
    <property type="match status" value="1"/>
</dbReference>
<dbReference type="Pfam" id="PF00593">
    <property type="entry name" value="TonB_dep_Rec_b-barrel"/>
    <property type="match status" value="1"/>
</dbReference>
<keyword evidence="10 15" id="KW-0798">TonB box</keyword>
<evidence type="ECO:0000256" key="13">
    <source>
        <dbReference type="ARBA" id="ARBA00023237"/>
    </source>
</evidence>
<evidence type="ECO:0000256" key="4">
    <source>
        <dbReference type="ARBA" id="ARBA00022452"/>
    </source>
</evidence>
<keyword evidence="12 19" id="KW-0675">Receptor</keyword>
<accession>A0ABS7BUK7</accession>
<evidence type="ECO:0000256" key="5">
    <source>
        <dbReference type="ARBA" id="ARBA00022496"/>
    </source>
</evidence>
<evidence type="ECO:0000313" key="20">
    <source>
        <dbReference type="Proteomes" id="UP000759103"/>
    </source>
</evidence>
<evidence type="ECO:0000259" key="18">
    <source>
        <dbReference type="Pfam" id="PF07715"/>
    </source>
</evidence>
<keyword evidence="7 16" id="KW-0732">Signal</keyword>
<proteinExistence type="inferred from homology"/>
<dbReference type="InterPro" id="IPR012910">
    <property type="entry name" value="Plug_dom"/>
</dbReference>
<keyword evidence="13 14" id="KW-0998">Cell outer membrane</keyword>
<keyword evidence="9" id="KW-0406">Ion transport</keyword>
<reference evidence="19 20" key="1">
    <citation type="submission" date="2021-07" db="EMBL/GenBank/DDBJ databases">
        <title>Sphingomonas sp.</title>
        <authorList>
            <person name="Feng G."/>
            <person name="Li J."/>
            <person name="Pan M."/>
        </authorList>
    </citation>
    <scope>NUCLEOTIDE SEQUENCE [LARGE SCALE GENOMIC DNA]</scope>
    <source>
        <strain evidence="19 20">RRHST34</strain>
    </source>
</reference>
<dbReference type="InterPro" id="IPR039426">
    <property type="entry name" value="TonB-dep_rcpt-like"/>
</dbReference>
<evidence type="ECO:0000256" key="15">
    <source>
        <dbReference type="RuleBase" id="RU003357"/>
    </source>
</evidence>
<evidence type="ECO:0000313" key="19">
    <source>
        <dbReference type="EMBL" id="MBW6533286.1"/>
    </source>
</evidence>
<dbReference type="PROSITE" id="PS52016">
    <property type="entry name" value="TONB_DEPENDENT_REC_3"/>
    <property type="match status" value="1"/>
</dbReference>
<dbReference type="NCBIfam" id="TIGR01783">
    <property type="entry name" value="TonB-siderophor"/>
    <property type="match status" value="1"/>
</dbReference>
<evidence type="ECO:0000259" key="17">
    <source>
        <dbReference type="Pfam" id="PF00593"/>
    </source>
</evidence>
<dbReference type="EMBL" id="JAHXZN010000019">
    <property type="protein sequence ID" value="MBW6533286.1"/>
    <property type="molecule type" value="Genomic_DNA"/>
</dbReference>
<evidence type="ECO:0000256" key="7">
    <source>
        <dbReference type="ARBA" id="ARBA00022729"/>
    </source>
</evidence>
<keyword evidence="4 14" id="KW-1134">Transmembrane beta strand</keyword>
<name>A0ABS7BUK7_9SPHN</name>
<keyword evidence="20" id="KW-1185">Reference proteome</keyword>
<dbReference type="PANTHER" id="PTHR32552">
    <property type="entry name" value="FERRICHROME IRON RECEPTOR-RELATED"/>
    <property type="match status" value="1"/>
</dbReference>
<feature type="chain" id="PRO_5045757862" evidence="16">
    <location>
        <begin position="23"/>
        <end position="744"/>
    </location>
</feature>
<feature type="domain" description="TonB-dependent receptor-like beta-barrel" evidence="17">
    <location>
        <begin position="256"/>
        <end position="712"/>
    </location>
</feature>
<evidence type="ECO:0000256" key="8">
    <source>
        <dbReference type="ARBA" id="ARBA00023004"/>
    </source>
</evidence>
<keyword evidence="8" id="KW-0408">Iron</keyword>
<evidence type="ECO:0000256" key="11">
    <source>
        <dbReference type="ARBA" id="ARBA00023136"/>
    </source>
</evidence>
<evidence type="ECO:0000256" key="2">
    <source>
        <dbReference type="ARBA" id="ARBA00009810"/>
    </source>
</evidence>
<evidence type="ECO:0000256" key="12">
    <source>
        <dbReference type="ARBA" id="ARBA00023170"/>
    </source>
</evidence>
<dbReference type="InterPro" id="IPR036942">
    <property type="entry name" value="Beta-barrel_TonB_sf"/>
</dbReference>
<sequence>MHHRLVRALLVASALCPLPALAAVPDSPLVPAWTDAAVDTVATAAGAPDQQQVGDDVVVTGVQTRDVGSSATKGSAPLAQTPQSVSVVTAADIAGLGLQNLNQALRFVAGVTPETRGSSAEVYDQFKLRGFDAAVFLDGLRQFGSPTGYAVPQVDVSRLDRFEVLKGPASVLYGQSSPGGLVAQSSKLPVDAPLYGAVAASYGTFDLYRVDADIGGRAGESVLWRVYGSVNGADTQQRFSRRERQTISGAVTLGAGGATTLTLLGNYSHDPHNGAYGVFPAVGTLIDNPSGRLSTRFDGGEAGNRFRREQASGTYIFRHDFGGGWSFRASGRYQNVTARLGLIYVSGAPADAGLRVYNRASYATDEELDNWTYDNQLSGAFRTGPIEHQLLIGVDRQVAHSTELYAFGSAPALDAYQPVYGTVATPQTPAAVPNPFGGNYDTRQRQQGVYAQDQLSLGALRVTLGGRQDWAYARERTQEGSTQRDEKFTWRAAALYTLPFGLAPYVSYSTSFQPQSGSVLRDDGSFGLPDPSLGKQIEAGAKFSVPGTPILLSAAWFRIDQTNVLTSTPDFTVSRQTGEVRSTGVELEGFAPLGHGFTLRGAFSRQRVRVTSDPQDPSRVGRELETVGRGGTSVNLDWTAPGGPFTGLTLGGALRHADEAYAGVYTPSFGEAAAGPRNSPGYTVYDALVRYDLGVAAPGLRGLSLAVNATNIFDKSYLTSCFANYQWCWYGNRRTVQATLGWKF</sequence>
<dbReference type="Gene3D" id="2.40.170.20">
    <property type="entry name" value="TonB-dependent receptor, beta-barrel domain"/>
    <property type="match status" value="1"/>
</dbReference>
<comment type="caution">
    <text evidence="19">The sequence shown here is derived from an EMBL/GenBank/DDBJ whole genome shotgun (WGS) entry which is preliminary data.</text>
</comment>
<evidence type="ECO:0000256" key="3">
    <source>
        <dbReference type="ARBA" id="ARBA00022448"/>
    </source>
</evidence>
<protein>
    <submittedName>
        <fullName evidence="19">TonB-dependent siderophore receptor</fullName>
    </submittedName>
</protein>
<dbReference type="InterPro" id="IPR000531">
    <property type="entry name" value="Beta-barrel_TonB"/>
</dbReference>
<organism evidence="19 20">
    <name type="scientific">Sphingomonas citri</name>
    <dbReference type="NCBI Taxonomy" id="2862499"/>
    <lineage>
        <taxon>Bacteria</taxon>
        <taxon>Pseudomonadati</taxon>
        <taxon>Pseudomonadota</taxon>
        <taxon>Alphaproteobacteria</taxon>
        <taxon>Sphingomonadales</taxon>
        <taxon>Sphingomonadaceae</taxon>
        <taxon>Sphingomonas</taxon>
    </lineage>
</organism>
<dbReference type="Pfam" id="PF07715">
    <property type="entry name" value="Plug"/>
    <property type="match status" value="1"/>
</dbReference>
<evidence type="ECO:0000256" key="1">
    <source>
        <dbReference type="ARBA" id="ARBA00004571"/>
    </source>
</evidence>
<keyword evidence="11 14" id="KW-0472">Membrane</keyword>
<dbReference type="RefSeq" id="WP_219750807.1">
    <property type="nucleotide sequence ID" value="NZ_JAHXZN010000019.1"/>
</dbReference>
<dbReference type="InterPro" id="IPR010105">
    <property type="entry name" value="TonB_sidphr_rcpt"/>
</dbReference>
<feature type="domain" description="TonB-dependent receptor plug" evidence="18">
    <location>
        <begin position="78"/>
        <end position="180"/>
    </location>
</feature>
<keyword evidence="6 14" id="KW-0812">Transmembrane</keyword>
<evidence type="ECO:0000256" key="14">
    <source>
        <dbReference type="PROSITE-ProRule" id="PRU01360"/>
    </source>
</evidence>
<evidence type="ECO:0000256" key="16">
    <source>
        <dbReference type="SAM" id="SignalP"/>
    </source>
</evidence>
<evidence type="ECO:0000256" key="10">
    <source>
        <dbReference type="ARBA" id="ARBA00023077"/>
    </source>
</evidence>
<evidence type="ECO:0000256" key="6">
    <source>
        <dbReference type="ARBA" id="ARBA00022692"/>
    </source>
</evidence>
<dbReference type="SUPFAM" id="SSF56935">
    <property type="entry name" value="Porins"/>
    <property type="match status" value="1"/>
</dbReference>
<keyword evidence="5" id="KW-0410">Iron transport</keyword>
<dbReference type="Gene3D" id="2.170.130.10">
    <property type="entry name" value="TonB-dependent receptor, plug domain"/>
    <property type="match status" value="1"/>
</dbReference>